<evidence type="ECO:0000313" key="3">
    <source>
        <dbReference type="EMBL" id="KAL0427151.1"/>
    </source>
</evidence>
<sequence>MDLNRHPASGMRNSLQNRRLVVLHSPSTIILSSLWVPIFTFLAFLVYVDDVLLTGSLDILIAPVKAYLDRLFTIKDLGYAKYFLGIEIVRSDRGMLLTQHKYISDIVCDAGLQNSKATTKPLLVGIRLTSDGGVALPNPETYRRLVGRLVYLNFTRPNISYATQQLSQFLQHPCKQHLDAALHLVKYLKGCPSNGLFYSTRSSLNLSAHCDADWASCHDSRRSLMGFCIFLGSSLISWKTKKQNTVSRSTAEAEYQSMGATSCELTWMKYLLQNLHIPVHTPVPFYCDNKVALTLLKIQLSTKGLNIWRLIVT</sequence>
<evidence type="ECO:0000259" key="2">
    <source>
        <dbReference type="Pfam" id="PF07727"/>
    </source>
</evidence>
<protein>
    <submittedName>
        <fullName evidence="3">Retrovirus-related Pol polyprotein from transposon RE1</fullName>
    </submittedName>
</protein>
<dbReference type="EMBL" id="JACGWN010000010">
    <property type="protein sequence ID" value="KAL0427151.1"/>
    <property type="molecule type" value="Genomic_DNA"/>
</dbReference>
<dbReference type="CDD" id="cd09272">
    <property type="entry name" value="RNase_HI_RT_Ty1"/>
    <property type="match status" value="1"/>
</dbReference>
<reference evidence="3" key="2">
    <citation type="journal article" date="2024" name="Plant">
        <title>Genomic evolution and insights into agronomic trait innovations of Sesamum species.</title>
        <authorList>
            <person name="Miao H."/>
            <person name="Wang L."/>
            <person name="Qu L."/>
            <person name="Liu H."/>
            <person name="Sun Y."/>
            <person name="Le M."/>
            <person name="Wang Q."/>
            <person name="Wei S."/>
            <person name="Zheng Y."/>
            <person name="Lin W."/>
            <person name="Duan Y."/>
            <person name="Cao H."/>
            <person name="Xiong S."/>
            <person name="Wang X."/>
            <person name="Wei L."/>
            <person name="Li C."/>
            <person name="Ma Q."/>
            <person name="Ju M."/>
            <person name="Zhao R."/>
            <person name="Li G."/>
            <person name="Mu C."/>
            <person name="Tian Q."/>
            <person name="Mei H."/>
            <person name="Zhang T."/>
            <person name="Gao T."/>
            <person name="Zhang H."/>
        </authorList>
    </citation>
    <scope>NUCLEOTIDE SEQUENCE</scope>
    <source>
        <tissue evidence="3">Leaf</tissue>
    </source>
</reference>
<feature type="transmembrane region" description="Helical" evidence="1">
    <location>
        <begin position="21"/>
        <end position="48"/>
    </location>
</feature>
<proteinExistence type="predicted"/>
<name>A0AAW2VHK1_9LAMI</name>
<dbReference type="InterPro" id="IPR043502">
    <property type="entry name" value="DNA/RNA_pol_sf"/>
</dbReference>
<dbReference type="PANTHER" id="PTHR11439:SF465">
    <property type="entry name" value="REVERSE TRANSCRIPTASE TY1_COPIA-TYPE DOMAIN-CONTAINING PROTEIN"/>
    <property type="match status" value="1"/>
</dbReference>
<reference evidence="3" key="1">
    <citation type="submission" date="2020-06" db="EMBL/GenBank/DDBJ databases">
        <authorList>
            <person name="Li T."/>
            <person name="Hu X."/>
            <person name="Zhang T."/>
            <person name="Song X."/>
            <person name="Zhang H."/>
            <person name="Dai N."/>
            <person name="Sheng W."/>
            <person name="Hou X."/>
            <person name="Wei L."/>
        </authorList>
    </citation>
    <scope>NUCLEOTIDE SEQUENCE</scope>
    <source>
        <strain evidence="3">KEN1</strain>
        <tissue evidence="3">Leaf</tissue>
    </source>
</reference>
<gene>
    <name evidence="3" type="ORF">Slati_2889900</name>
</gene>
<dbReference type="AlphaFoldDB" id="A0AAW2VHK1"/>
<evidence type="ECO:0000256" key="1">
    <source>
        <dbReference type="SAM" id="Phobius"/>
    </source>
</evidence>
<accession>A0AAW2VHK1</accession>
<organism evidence="3">
    <name type="scientific">Sesamum latifolium</name>
    <dbReference type="NCBI Taxonomy" id="2727402"/>
    <lineage>
        <taxon>Eukaryota</taxon>
        <taxon>Viridiplantae</taxon>
        <taxon>Streptophyta</taxon>
        <taxon>Embryophyta</taxon>
        <taxon>Tracheophyta</taxon>
        <taxon>Spermatophyta</taxon>
        <taxon>Magnoliopsida</taxon>
        <taxon>eudicotyledons</taxon>
        <taxon>Gunneridae</taxon>
        <taxon>Pentapetalae</taxon>
        <taxon>asterids</taxon>
        <taxon>lamiids</taxon>
        <taxon>Lamiales</taxon>
        <taxon>Pedaliaceae</taxon>
        <taxon>Sesamum</taxon>
    </lineage>
</organism>
<comment type="caution">
    <text evidence="3">The sequence shown here is derived from an EMBL/GenBank/DDBJ whole genome shotgun (WGS) entry which is preliminary data.</text>
</comment>
<dbReference type="InterPro" id="IPR013103">
    <property type="entry name" value="RVT_2"/>
</dbReference>
<keyword evidence="1" id="KW-0472">Membrane</keyword>
<dbReference type="Pfam" id="PF07727">
    <property type="entry name" value="RVT_2"/>
    <property type="match status" value="1"/>
</dbReference>
<keyword evidence="1" id="KW-0812">Transmembrane</keyword>
<dbReference type="SUPFAM" id="SSF56672">
    <property type="entry name" value="DNA/RNA polymerases"/>
    <property type="match status" value="1"/>
</dbReference>
<dbReference type="PANTHER" id="PTHR11439">
    <property type="entry name" value="GAG-POL-RELATED RETROTRANSPOSON"/>
    <property type="match status" value="1"/>
</dbReference>
<keyword evidence="1" id="KW-1133">Transmembrane helix</keyword>
<feature type="domain" description="Reverse transcriptase Ty1/copia-type" evidence="2">
    <location>
        <begin position="45"/>
        <end position="123"/>
    </location>
</feature>